<dbReference type="AlphaFoldDB" id="A0A7U9DTK2"/>
<proteinExistence type="predicted"/>
<evidence type="ECO:0000313" key="2">
    <source>
        <dbReference type="EMBL" id="EOY49849.1"/>
    </source>
</evidence>
<reference evidence="3" key="1">
    <citation type="journal article" date="2013" name="Genome Biol. Evol.">
        <title>The genome sequence of Streptomyces lividans 66 reveals a novel tRNA-dependent peptide biosynthetic system within a metal-related genomic island.</title>
        <authorList>
            <person name="Cruz-Morales P."/>
            <person name="Vijgenboom E."/>
            <person name="Iruegas-Bocardo F."/>
            <person name="Girard G."/>
            <person name="Yanez-Guerra L.A."/>
            <person name="Ramos-Aboites H.E."/>
            <person name="Pernodet J.L."/>
            <person name="Anne J."/>
            <person name="van Wezel G.P."/>
            <person name="Barona-Gomez F."/>
        </authorList>
    </citation>
    <scope>NUCLEOTIDE SEQUENCE [LARGE SCALE GENOMIC DNA]</scope>
    <source>
        <strain evidence="3">1326</strain>
    </source>
</reference>
<name>A0A7U9DTK2_STRLI</name>
<sequence length="44" mass="4645">MRRCGGTTAGRRMGRGRDRGNVSRPRRGARAAGTGGTPAQCESR</sequence>
<feature type="compositionally biased region" description="Low complexity" evidence="1">
    <location>
        <begin position="1"/>
        <end position="11"/>
    </location>
</feature>
<dbReference type="EMBL" id="CM001889">
    <property type="protein sequence ID" value="EOY49849.1"/>
    <property type="molecule type" value="Genomic_DNA"/>
</dbReference>
<feature type="region of interest" description="Disordered" evidence="1">
    <location>
        <begin position="1"/>
        <end position="44"/>
    </location>
</feature>
<evidence type="ECO:0000313" key="3">
    <source>
        <dbReference type="Proteomes" id="UP000014062"/>
    </source>
</evidence>
<gene>
    <name evidence="2" type="ORF">SLI_5141</name>
</gene>
<protein>
    <submittedName>
        <fullName evidence="2">Uncharacterized protein</fullName>
    </submittedName>
</protein>
<organism evidence="2 3">
    <name type="scientific">Streptomyces lividans 1326</name>
    <dbReference type="NCBI Taxonomy" id="1200984"/>
    <lineage>
        <taxon>Bacteria</taxon>
        <taxon>Bacillati</taxon>
        <taxon>Actinomycetota</taxon>
        <taxon>Actinomycetes</taxon>
        <taxon>Kitasatosporales</taxon>
        <taxon>Streptomycetaceae</taxon>
        <taxon>Streptomyces</taxon>
    </lineage>
</organism>
<evidence type="ECO:0000256" key="1">
    <source>
        <dbReference type="SAM" id="MobiDB-lite"/>
    </source>
</evidence>
<accession>A0A7U9DTK2</accession>
<dbReference type="Proteomes" id="UP000014062">
    <property type="component" value="Chromosome"/>
</dbReference>